<evidence type="ECO:0000313" key="4">
    <source>
        <dbReference type="Proteomes" id="UP000070700"/>
    </source>
</evidence>
<keyword evidence="2" id="KW-0472">Membrane</keyword>
<proteinExistence type="predicted"/>
<feature type="region of interest" description="Disordered" evidence="1">
    <location>
        <begin position="1"/>
        <end position="55"/>
    </location>
</feature>
<dbReference type="RefSeq" id="XP_018077003.1">
    <property type="nucleotide sequence ID" value="XM_018212771.1"/>
</dbReference>
<dbReference type="KEGG" id="psco:LY89DRAFT_664446"/>
<dbReference type="InParanoid" id="A0A194XR34"/>
<sequence length="195" mass="20944">MAEMNTWHEIDLSSRDEEDPELPEIAAGPSIYSNGWPLGSSTQVQPDPLSSPIPAPAAATIATPFPHRDAAATASRFSSFWRRNKHCFVSLLLILITSVIAFSASFTVAYHIDIHLSESQWDSTPANASSTPIPAVCSGSEEYKLAIEVKEKSLMNPRSLGKSKELDKAAGGDCIEYLDGIASNAAIHQGYAALN</sequence>
<organism evidence="3 4">
    <name type="scientific">Mollisia scopiformis</name>
    <name type="common">Conifer needle endophyte fungus</name>
    <name type="synonym">Phialocephala scopiformis</name>
    <dbReference type="NCBI Taxonomy" id="149040"/>
    <lineage>
        <taxon>Eukaryota</taxon>
        <taxon>Fungi</taxon>
        <taxon>Dikarya</taxon>
        <taxon>Ascomycota</taxon>
        <taxon>Pezizomycotina</taxon>
        <taxon>Leotiomycetes</taxon>
        <taxon>Helotiales</taxon>
        <taxon>Mollisiaceae</taxon>
        <taxon>Mollisia</taxon>
    </lineage>
</organism>
<dbReference type="EMBL" id="KQ947406">
    <property type="protein sequence ID" value="KUJ22648.1"/>
    <property type="molecule type" value="Genomic_DNA"/>
</dbReference>
<dbReference type="Proteomes" id="UP000070700">
    <property type="component" value="Unassembled WGS sequence"/>
</dbReference>
<keyword evidence="4" id="KW-1185">Reference proteome</keyword>
<protein>
    <submittedName>
        <fullName evidence="3">Uncharacterized protein</fullName>
    </submittedName>
</protein>
<name>A0A194XR34_MOLSC</name>
<feature type="transmembrane region" description="Helical" evidence="2">
    <location>
        <begin position="87"/>
        <end position="110"/>
    </location>
</feature>
<gene>
    <name evidence="3" type="ORF">LY89DRAFT_664446</name>
</gene>
<evidence type="ECO:0000313" key="3">
    <source>
        <dbReference type="EMBL" id="KUJ22648.1"/>
    </source>
</evidence>
<keyword evidence="2" id="KW-0812">Transmembrane</keyword>
<accession>A0A194XR34</accession>
<feature type="compositionally biased region" description="Basic and acidic residues" evidence="1">
    <location>
        <begin position="1"/>
        <end position="15"/>
    </location>
</feature>
<dbReference type="AlphaFoldDB" id="A0A194XR34"/>
<evidence type="ECO:0000256" key="2">
    <source>
        <dbReference type="SAM" id="Phobius"/>
    </source>
</evidence>
<evidence type="ECO:0000256" key="1">
    <source>
        <dbReference type="SAM" id="MobiDB-lite"/>
    </source>
</evidence>
<reference evidence="3 4" key="1">
    <citation type="submission" date="2015-10" db="EMBL/GenBank/DDBJ databases">
        <title>Full genome of DAOMC 229536 Phialocephala scopiformis, a fungal endophyte of spruce producing the potent anti-insectan compound rugulosin.</title>
        <authorList>
            <consortium name="DOE Joint Genome Institute"/>
            <person name="Walker A.K."/>
            <person name="Frasz S.L."/>
            <person name="Seifert K.A."/>
            <person name="Miller J.D."/>
            <person name="Mondo S.J."/>
            <person name="Labutti K."/>
            <person name="Lipzen A."/>
            <person name="Dockter R."/>
            <person name="Kennedy M."/>
            <person name="Grigoriev I.V."/>
            <person name="Spatafora J.W."/>
        </authorList>
    </citation>
    <scope>NUCLEOTIDE SEQUENCE [LARGE SCALE GENOMIC DNA]</scope>
    <source>
        <strain evidence="3 4">CBS 120377</strain>
    </source>
</reference>
<dbReference type="GeneID" id="28822497"/>
<keyword evidence="2" id="KW-1133">Transmembrane helix</keyword>